<gene>
    <name evidence="2" type="ORF">QJS10_CPA03g00344</name>
    <name evidence="1" type="ORF">QJS10_CPA03g00351</name>
</gene>
<sequence>MMETAAQMGVEGRIINVSSVIHNWVRRDGFQFYNMLNPKNYSGTQAYAQSKLANILHAKELARRIKEHLTFLWVEHHSGQYKSQFRCLQKLGREVMIE</sequence>
<dbReference type="InterPro" id="IPR055280">
    <property type="entry name" value="TIC32"/>
</dbReference>
<dbReference type="Gene3D" id="3.40.50.720">
    <property type="entry name" value="NAD(P)-binding Rossmann-like Domain"/>
    <property type="match status" value="1"/>
</dbReference>
<dbReference type="EMBL" id="JAUJYO010000003">
    <property type="protein sequence ID" value="KAK1321934.1"/>
    <property type="molecule type" value="Genomic_DNA"/>
</dbReference>
<comment type="caution">
    <text evidence="1">The sequence shown here is derived from an EMBL/GenBank/DDBJ whole genome shotgun (WGS) entry which is preliminary data.</text>
</comment>
<dbReference type="InterPro" id="IPR036291">
    <property type="entry name" value="NAD(P)-bd_dom_sf"/>
</dbReference>
<protein>
    <submittedName>
        <fullName evidence="1">Uncharacterized protein</fullName>
    </submittedName>
</protein>
<reference evidence="1" key="2">
    <citation type="submission" date="2023-06" db="EMBL/GenBank/DDBJ databases">
        <authorList>
            <person name="Ma L."/>
            <person name="Liu K.-W."/>
            <person name="Li Z."/>
            <person name="Hsiao Y.-Y."/>
            <person name="Qi Y."/>
            <person name="Fu T."/>
            <person name="Tang G."/>
            <person name="Zhang D."/>
            <person name="Sun W.-H."/>
            <person name="Liu D.-K."/>
            <person name="Li Y."/>
            <person name="Chen G.-Z."/>
            <person name="Liu X.-D."/>
            <person name="Liao X.-Y."/>
            <person name="Jiang Y.-T."/>
            <person name="Yu X."/>
            <person name="Hao Y."/>
            <person name="Huang J."/>
            <person name="Zhao X.-W."/>
            <person name="Ke S."/>
            <person name="Chen Y.-Y."/>
            <person name="Wu W.-L."/>
            <person name="Hsu J.-L."/>
            <person name="Lin Y.-F."/>
            <person name="Huang M.-D."/>
            <person name="Li C.-Y."/>
            <person name="Huang L."/>
            <person name="Wang Z.-W."/>
            <person name="Zhao X."/>
            <person name="Zhong W.-Y."/>
            <person name="Peng D.-H."/>
            <person name="Ahmad S."/>
            <person name="Lan S."/>
            <person name="Zhang J.-S."/>
            <person name="Tsai W.-C."/>
            <person name="Van De Peer Y."/>
            <person name="Liu Z.-J."/>
        </authorList>
    </citation>
    <scope>NUCLEOTIDE SEQUENCE</scope>
    <source>
        <strain evidence="1">CP</strain>
        <tissue evidence="1">Leaves</tissue>
    </source>
</reference>
<dbReference type="PANTHER" id="PTHR48476:SF1">
    <property type="entry name" value="SHORT-CHAIN DEHYDROGENASE TIC 32, CHLOROPLASTIC-LIKE"/>
    <property type="match status" value="1"/>
</dbReference>
<reference evidence="1" key="1">
    <citation type="journal article" date="2023" name="Nat. Commun.">
        <title>Diploid and tetraploid genomes of Acorus and the evolution of monocots.</title>
        <authorList>
            <person name="Ma L."/>
            <person name="Liu K.W."/>
            <person name="Li Z."/>
            <person name="Hsiao Y.Y."/>
            <person name="Qi Y."/>
            <person name="Fu T."/>
            <person name="Tang G.D."/>
            <person name="Zhang D."/>
            <person name="Sun W.H."/>
            <person name="Liu D.K."/>
            <person name="Li Y."/>
            <person name="Chen G.Z."/>
            <person name="Liu X.D."/>
            <person name="Liao X.Y."/>
            <person name="Jiang Y.T."/>
            <person name="Yu X."/>
            <person name="Hao Y."/>
            <person name="Huang J."/>
            <person name="Zhao X.W."/>
            <person name="Ke S."/>
            <person name="Chen Y.Y."/>
            <person name="Wu W.L."/>
            <person name="Hsu J.L."/>
            <person name="Lin Y.F."/>
            <person name="Huang M.D."/>
            <person name="Li C.Y."/>
            <person name="Huang L."/>
            <person name="Wang Z.W."/>
            <person name="Zhao X."/>
            <person name="Zhong W.Y."/>
            <person name="Peng D.H."/>
            <person name="Ahmad S."/>
            <person name="Lan S."/>
            <person name="Zhang J.S."/>
            <person name="Tsai W.C."/>
            <person name="Van de Peer Y."/>
            <person name="Liu Z.J."/>
        </authorList>
    </citation>
    <scope>NUCLEOTIDE SEQUENCE</scope>
    <source>
        <strain evidence="1">CP</strain>
    </source>
</reference>
<evidence type="ECO:0000313" key="3">
    <source>
        <dbReference type="Proteomes" id="UP001180020"/>
    </source>
</evidence>
<name>A0AAV9F327_ACOCL</name>
<dbReference type="Proteomes" id="UP001180020">
    <property type="component" value="Unassembled WGS sequence"/>
</dbReference>
<proteinExistence type="predicted"/>
<dbReference type="SUPFAM" id="SSF51735">
    <property type="entry name" value="NAD(P)-binding Rossmann-fold domains"/>
    <property type="match status" value="1"/>
</dbReference>
<accession>A0AAV9F327</accession>
<dbReference type="PANTHER" id="PTHR48476">
    <property type="entry name" value="SHORT-CHAIN DEHYDROGENASE TIC 32, CHLOROPLASTIC-LIKE"/>
    <property type="match status" value="1"/>
</dbReference>
<evidence type="ECO:0000313" key="2">
    <source>
        <dbReference type="EMBL" id="KAK1321934.1"/>
    </source>
</evidence>
<dbReference type="AlphaFoldDB" id="A0AAV9F327"/>
<organism evidence="1 3">
    <name type="scientific">Acorus calamus</name>
    <name type="common">Sweet flag</name>
    <dbReference type="NCBI Taxonomy" id="4465"/>
    <lineage>
        <taxon>Eukaryota</taxon>
        <taxon>Viridiplantae</taxon>
        <taxon>Streptophyta</taxon>
        <taxon>Embryophyta</taxon>
        <taxon>Tracheophyta</taxon>
        <taxon>Spermatophyta</taxon>
        <taxon>Magnoliopsida</taxon>
        <taxon>Liliopsida</taxon>
        <taxon>Acoraceae</taxon>
        <taxon>Acorus</taxon>
    </lineage>
</organism>
<keyword evidence="3" id="KW-1185">Reference proteome</keyword>
<evidence type="ECO:0000313" key="1">
    <source>
        <dbReference type="EMBL" id="KAK1320315.1"/>
    </source>
</evidence>
<dbReference type="EMBL" id="JAUJYO010000003">
    <property type="protein sequence ID" value="KAK1320315.1"/>
    <property type="molecule type" value="Genomic_DNA"/>
</dbReference>